<name>A0A8D5ZMJ3_9BACL</name>
<dbReference type="EMBL" id="AP024601">
    <property type="protein sequence ID" value="BCU81735.1"/>
    <property type="molecule type" value="Genomic_DNA"/>
</dbReference>
<keyword evidence="3" id="KW-1185">Reference proteome</keyword>
<protein>
    <submittedName>
        <fullName evidence="2">Uncharacterized protein</fullName>
    </submittedName>
</protein>
<feature type="coiled-coil region" evidence="1">
    <location>
        <begin position="28"/>
        <end position="55"/>
    </location>
</feature>
<reference evidence="2" key="1">
    <citation type="journal article" date="2013" name="Int. J. Syst. Evol. Microbiol.">
        <title>Polycladomyces abyssicola gen. nov., sp. nov., a thermophilic filamentous bacterium isolated from hemipelagic sediment.</title>
        <authorList>
            <person name="Tsubouchi T."/>
            <person name="Shimane Y."/>
            <person name="Mori K."/>
            <person name="Usui K."/>
            <person name="Hiraki T."/>
            <person name="Tame A."/>
            <person name="Uematsu K."/>
            <person name="Maruyama T."/>
            <person name="Hatada Y."/>
        </authorList>
    </citation>
    <scope>NUCLEOTIDE SEQUENCE</scope>
    <source>
        <strain evidence="2">JIR-001</strain>
    </source>
</reference>
<organism evidence="2 3">
    <name type="scientific">Polycladomyces abyssicola</name>
    <dbReference type="NCBI Taxonomy" id="1125966"/>
    <lineage>
        <taxon>Bacteria</taxon>
        <taxon>Bacillati</taxon>
        <taxon>Bacillota</taxon>
        <taxon>Bacilli</taxon>
        <taxon>Bacillales</taxon>
        <taxon>Thermoactinomycetaceae</taxon>
        <taxon>Polycladomyces</taxon>
    </lineage>
</organism>
<accession>A0A8D5ZMJ3</accession>
<evidence type="ECO:0000313" key="2">
    <source>
        <dbReference type="EMBL" id="BCU81735.1"/>
    </source>
</evidence>
<dbReference type="AlphaFoldDB" id="A0A8D5ZMJ3"/>
<proteinExistence type="predicted"/>
<keyword evidence="1" id="KW-0175">Coiled coil</keyword>
<evidence type="ECO:0000313" key="3">
    <source>
        <dbReference type="Proteomes" id="UP000677436"/>
    </source>
</evidence>
<reference evidence="2" key="2">
    <citation type="journal article" date="2021" name="Microbiol. Resour. Announc.">
        <title>Complete Genome Sequence of Polycladomyces abyssicola JIR-001T, Isolated from Hemipelagic Sediment in Deep Seawater.</title>
        <authorList>
            <person name="Tsubouchi T."/>
            <person name="Kaneko Y."/>
        </authorList>
    </citation>
    <scope>NUCLEOTIDE SEQUENCE</scope>
    <source>
        <strain evidence="2">JIR-001</strain>
    </source>
</reference>
<dbReference type="Proteomes" id="UP000677436">
    <property type="component" value="Chromosome"/>
</dbReference>
<sequence>MVAYSVESISHPYPHPLHIISVDLTQYIDFDELQLDEEEDEDTELEDELIEFGRNYFVKWFASIHSFSGCPPLLCRFRWRCLRTFIRFPHVR</sequence>
<dbReference type="KEGG" id="pabs:JIR001_15180"/>
<gene>
    <name evidence="2" type="ORF">JIR001_15180</name>
</gene>
<evidence type="ECO:0000256" key="1">
    <source>
        <dbReference type="SAM" id="Coils"/>
    </source>
</evidence>